<dbReference type="Pfam" id="PF00249">
    <property type="entry name" value="Myb_DNA-binding"/>
    <property type="match status" value="1"/>
</dbReference>
<feature type="region of interest" description="Disordered" evidence="6">
    <location>
        <begin position="687"/>
        <end position="775"/>
    </location>
</feature>
<feature type="region of interest" description="Disordered" evidence="6">
    <location>
        <begin position="913"/>
        <end position="941"/>
    </location>
</feature>
<dbReference type="InterPro" id="IPR001005">
    <property type="entry name" value="SANT/Myb"/>
</dbReference>
<dbReference type="InterPro" id="IPR017930">
    <property type="entry name" value="Myb_dom"/>
</dbReference>
<dbReference type="PANTHER" id="PTHR12802">
    <property type="entry name" value="SWI/SNF COMPLEX-RELATED"/>
    <property type="match status" value="1"/>
</dbReference>
<dbReference type="PANTHER" id="PTHR12802:SF177">
    <property type="entry name" value="PROTEIN CCA1"/>
    <property type="match status" value="1"/>
</dbReference>
<evidence type="ECO:0000256" key="1">
    <source>
        <dbReference type="ARBA" id="ARBA00004123"/>
    </source>
</evidence>
<proteinExistence type="predicted"/>
<evidence type="ECO:0000256" key="3">
    <source>
        <dbReference type="ARBA" id="ARBA00023125"/>
    </source>
</evidence>
<dbReference type="InterPro" id="IPR009057">
    <property type="entry name" value="Homeodomain-like_sf"/>
</dbReference>
<accession>A0A5N6NHW3</accession>
<dbReference type="PROSITE" id="PS51294">
    <property type="entry name" value="HTH_MYB"/>
    <property type="match status" value="1"/>
</dbReference>
<feature type="compositionally biased region" description="Basic and acidic residues" evidence="6">
    <location>
        <begin position="702"/>
        <end position="713"/>
    </location>
</feature>
<gene>
    <name evidence="8" type="ORF">E3N88_20153</name>
</gene>
<evidence type="ECO:0000256" key="2">
    <source>
        <dbReference type="ARBA" id="ARBA00023015"/>
    </source>
</evidence>
<comment type="subcellular location">
    <subcellularLocation>
        <location evidence="1">Nucleus</location>
    </subcellularLocation>
</comment>
<protein>
    <recommendedName>
        <fullName evidence="7">HTH myb-type domain-containing protein</fullName>
    </recommendedName>
</protein>
<dbReference type="SMART" id="SM00717">
    <property type="entry name" value="SANT"/>
    <property type="match status" value="1"/>
</dbReference>
<dbReference type="GO" id="GO:0003677">
    <property type="term" value="F:DNA binding"/>
    <property type="evidence" value="ECO:0007669"/>
    <property type="project" value="UniProtKB-KW"/>
</dbReference>
<evidence type="ECO:0000259" key="7">
    <source>
        <dbReference type="PROSITE" id="PS51294"/>
    </source>
</evidence>
<dbReference type="GO" id="GO:0005634">
    <property type="term" value="C:nucleus"/>
    <property type="evidence" value="ECO:0007669"/>
    <property type="project" value="UniProtKB-SubCell"/>
</dbReference>
<name>A0A5N6NHW3_9ASTR</name>
<evidence type="ECO:0000256" key="5">
    <source>
        <dbReference type="ARBA" id="ARBA00023242"/>
    </source>
</evidence>
<dbReference type="CDD" id="cd00167">
    <property type="entry name" value="SANT"/>
    <property type="match status" value="1"/>
</dbReference>
<dbReference type="NCBIfam" id="TIGR01557">
    <property type="entry name" value="myb_SHAQKYF"/>
    <property type="match status" value="1"/>
</dbReference>
<feature type="compositionally biased region" description="Basic and acidic residues" evidence="6">
    <location>
        <begin position="346"/>
        <end position="363"/>
    </location>
</feature>
<evidence type="ECO:0000256" key="4">
    <source>
        <dbReference type="ARBA" id="ARBA00023163"/>
    </source>
</evidence>
<feature type="compositionally biased region" description="Basic and acidic residues" evidence="6">
    <location>
        <begin position="381"/>
        <end position="397"/>
    </location>
</feature>
<keyword evidence="5" id="KW-0539">Nucleus</keyword>
<dbReference type="EMBL" id="SZYD01000011">
    <property type="protein sequence ID" value="KAD4888080.1"/>
    <property type="molecule type" value="Genomic_DNA"/>
</dbReference>
<feature type="region of interest" description="Disordered" evidence="6">
    <location>
        <begin position="1"/>
        <end position="97"/>
    </location>
</feature>
<keyword evidence="2" id="KW-0805">Transcription regulation</keyword>
<feature type="compositionally biased region" description="Low complexity" evidence="6">
    <location>
        <begin position="7"/>
        <end position="24"/>
    </location>
</feature>
<feature type="compositionally biased region" description="Basic and acidic residues" evidence="6">
    <location>
        <begin position="925"/>
        <end position="935"/>
    </location>
</feature>
<dbReference type="Proteomes" id="UP000326396">
    <property type="component" value="Linkage Group LG19"/>
</dbReference>
<dbReference type="InterPro" id="IPR006447">
    <property type="entry name" value="Myb_dom_plants"/>
</dbReference>
<feature type="compositionally biased region" description="Basic and acidic residues" evidence="6">
    <location>
        <begin position="47"/>
        <end position="57"/>
    </location>
</feature>
<dbReference type="AlphaFoldDB" id="A0A5N6NHW3"/>
<evidence type="ECO:0000313" key="8">
    <source>
        <dbReference type="EMBL" id="KAD4888080.1"/>
    </source>
</evidence>
<dbReference type="OrthoDB" id="118550at2759"/>
<sequence length="941" mass="104123">MERSNYNRSSNDGGNRVGRNNGGRSSDGGGYPHGGRNRNYPQQHNNQHHDQYKEHHGGGRGRGRGRESGGLGSGSGQQTSRTPPNPRQNSDLGPDQVTTWSRAISGQPAGFPSNAHSQTLIQNRSDYQAQEGRDLETRFVSYVNVTEHLKDDTTNGIVPIKRLEIPRWSMSFGKGWWWLTAVGRWWMWVAPVERFWRQRAHFGEDSTIIITTVVVSVLLNSTTAKLFGFGFYEGAFASPNCSTGSEAAALEPWLDGLLLCLWGKYQHQEEEHNSFLEALKLYGRAWQRIEEHIGTKTAVQIRSHAQKFFTKLEKEAIAKGVPISQALDIEIPPPRPKRKPNYPYPRKTDPKTHSQVAEKDEKQATLVSSLQVVDLKRKPHPEKTSHREKPENAKTSEEAQNGITEGPQEVPCASWSSENENSIPRSNPDYFRHNEANASYITIEARKHQELDQDGIKHTNITSNISLFEHSHLAHENIIQGQYSNKPVNLINEINDAQNNPWHVPVQGVDGSQENTTRTSVHPDMSLHESKVNNSREACEHPNPNPSVNIPTESATSGHHNNATFHPLFNPFSDNQGSYRSFLHFSSAISSLIVSSLLQNPAAHAAASFAAKFWHPVNTEASSADSFSRDQLNHEATTTPSMAAIAAATVAAATAWWSAHGLLPICTPFYQGGYSCTFGTPPIDRNLANNGRDNAPSEGVLQEEKMDAEKTESAADLSSSEDSEKKSNSEVIPVDTKEAAPMGELHDSNKLANVKKQADRSSSGSNTISSSEIETDALEKYVKEMEENKGPDVMESNSRRGRSTITPNESWKEVSEEGRLAFQALFSREILPQSFSDTHKIAGKDQHNIVKNSDLDLNQMTQEPGESNCNGFSVLRGEEGVLRMGLGSVKLNVHHTGFKPYKRCSVEAKENSKIMSATSTGGGQNDEKGPKRMCFDTEAST</sequence>
<dbReference type="Gene3D" id="1.10.10.60">
    <property type="entry name" value="Homeodomain-like"/>
    <property type="match status" value="1"/>
</dbReference>
<dbReference type="FunFam" id="1.10.10.60:FF:000023">
    <property type="entry name" value="protein REVEILLE 6 isoform X1"/>
    <property type="match status" value="1"/>
</dbReference>
<evidence type="ECO:0000313" key="9">
    <source>
        <dbReference type="Proteomes" id="UP000326396"/>
    </source>
</evidence>
<dbReference type="SUPFAM" id="SSF46689">
    <property type="entry name" value="Homeodomain-like"/>
    <property type="match status" value="1"/>
</dbReference>
<comment type="caution">
    <text evidence="8">The sequence shown here is derived from an EMBL/GenBank/DDBJ whole genome shotgun (WGS) entry which is preliminary data.</text>
</comment>
<keyword evidence="9" id="KW-1185">Reference proteome</keyword>
<dbReference type="GO" id="GO:0010468">
    <property type="term" value="P:regulation of gene expression"/>
    <property type="evidence" value="ECO:0007669"/>
    <property type="project" value="UniProtKB-ARBA"/>
</dbReference>
<feature type="domain" description="HTH myb-type" evidence="7">
    <location>
        <begin position="269"/>
        <end position="313"/>
    </location>
</feature>
<feature type="compositionally biased region" description="Polar residues" evidence="6">
    <location>
        <begin position="77"/>
        <end position="97"/>
    </location>
</feature>
<keyword evidence="4" id="KW-0804">Transcription</keyword>
<evidence type="ECO:0000256" key="6">
    <source>
        <dbReference type="SAM" id="MobiDB-lite"/>
    </source>
</evidence>
<keyword evidence="3" id="KW-0238">DNA-binding</keyword>
<feature type="compositionally biased region" description="Polar residues" evidence="6">
    <location>
        <begin position="414"/>
        <end position="425"/>
    </location>
</feature>
<feature type="region of interest" description="Disordered" evidence="6">
    <location>
        <begin position="789"/>
        <end position="809"/>
    </location>
</feature>
<feature type="compositionally biased region" description="Low complexity" evidence="6">
    <location>
        <begin position="761"/>
        <end position="772"/>
    </location>
</feature>
<feature type="region of interest" description="Disordered" evidence="6">
    <location>
        <begin position="328"/>
        <end position="431"/>
    </location>
</feature>
<organism evidence="8 9">
    <name type="scientific">Mikania micrantha</name>
    <name type="common">bitter vine</name>
    <dbReference type="NCBI Taxonomy" id="192012"/>
    <lineage>
        <taxon>Eukaryota</taxon>
        <taxon>Viridiplantae</taxon>
        <taxon>Streptophyta</taxon>
        <taxon>Embryophyta</taxon>
        <taxon>Tracheophyta</taxon>
        <taxon>Spermatophyta</taxon>
        <taxon>Magnoliopsida</taxon>
        <taxon>eudicotyledons</taxon>
        <taxon>Gunneridae</taxon>
        <taxon>Pentapetalae</taxon>
        <taxon>asterids</taxon>
        <taxon>campanulids</taxon>
        <taxon>Asterales</taxon>
        <taxon>Asteraceae</taxon>
        <taxon>Asteroideae</taxon>
        <taxon>Heliantheae alliance</taxon>
        <taxon>Eupatorieae</taxon>
        <taxon>Mikania</taxon>
    </lineage>
</organism>
<reference evidence="8 9" key="1">
    <citation type="submission" date="2019-05" db="EMBL/GenBank/DDBJ databases">
        <title>Mikania micrantha, genome provides insights into the molecular mechanism of rapid growth.</title>
        <authorList>
            <person name="Liu B."/>
        </authorList>
    </citation>
    <scope>NUCLEOTIDE SEQUENCE [LARGE SCALE GENOMIC DNA]</scope>
    <source>
        <strain evidence="8">NLD-2019</strain>
        <tissue evidence="8">Leaf</tissue>
    </source>
</reference>